<organism evidence="2 3">
    <name type="scientific">Caldimonas brevitalea</name>
    <dbReference type="NCBI Taxonomy" id="413882"/>
    <lineage>
        <taxon>Bacteria</taxon>
        <taxon>Pseudomonadati</taxon>
        <taxon>Pseudomonadota</taxon>
        <taxon>Betaproteobacteria</taxon>
        <taxon>Burkholderiales</taxon>
        <taxon>Sphaerotilaceae</taxon>
        <taxon>Caldimonas</taxon>
    </lineage>
</organism>
<keyword evidence="1" id="KW-1133">Transmembrane helix</keyword>
<dbReference type="Proteomes" id="UP000035352">
    <property type="component" value="Chromosome"/>
</dbReference>
<name>A0A0G3BFG2_9BURK</name>
<proteinExistence type="predicted"/>
<evidence type="ECO:0000256" key="1">
    <source>
        <dbReference type="SAM" id="Phobius"/>
    </source>
</evidence>
<dbReference type="PANTHER" id="PTHR31876">
    <property type="entry name" value="COV-LIKE PROTEIN 1"/>
    <property type="match status" value="1"/>
</dbReference>
<sequence>MKNRLRKLLTTFLTGLVAVAPLAVTAIMLAWVARLLYSWIGPQSLLGSVLVALGVGMAGSEVIAYLLGILVVSACVFGLGLLVESGLQKGLRHGLEQLVLRIPVVRTVYDVIKRLISLLTERNKDGLSSMSPVWCHFGGRGGAAVLALLSTPEPLQLADGRYFAVLVPTAPVPVGGGLLFVPVEWVEPADIGVEGVTSIYVSMGVSAAQYIPSLARREVAGGT</sequence>
<dbReference type="PANTHER" id="PTHR31876:SF26">
    <property type="entry name" value="PROTEIN LIKE COV 2"/>
    <property type="match status" value="1"/>
</dbReference>
<protein>
    <submittedName>
        <fullName evidence="2">Transporter</fullName>
    </submittedName>
</protein>
<dbReference type="KEGG" id="pbh:AAW51_1498"/>
<evidence type="ECO:0000313" key="2">
    <source>
        <dbReference type="EMBL" id="AKJ28189.1"/>
    </source>
</evidence>
<feature type="transmembrane region" description="Helical" evidence="1">
    <location>
        <begin position="62"/>
        <end position="83"/>
    </location>
</feature>
<dbReference type="PATRIC" id="fig|413882.6.peg.1573"/>
<evidence type="ECO:0000313" key="3">
    <source>
        <dbReference type="Proteomes" id="UP000035352"/>
    </source>
</evidence>
<accession>A0A0G3BFG2</accession>
<dbReference type="EMBL" id="CP011371">
    <property type="protein sequence ID" value="AKJ28189.1"/>
    <property type="molecule type" value="Genomic_DNA"/>
</dbReference>
<keyword evidence="1" id="KW-0812">Transmembrane</keyword>
<feature type="transmembrane region" description="Helical" evidence="1">
    <location>
        <begin position="36"/>
        <end position="55"/>
    </location>
</feature>
<keyword evidence="1" id="KW-0472">Membrane</keyword>
<dbReference type="STRING" id="413882.AAW51_1498"/>
<dbReference type="RefSeq" id="WP_047194102.1">
    <property type="nucleotide sequence ID" value="NZ_CP011371.1"/>
</dbReference>
<dbReference type="AlphaFoldDB" id="A0A0G3BFG2"/>
<dbReference type="InterPro" id="IPR007462">
    <property type="entry name" value="COV1-like"/>
</dbReference>
<dbReference type="Pfam" id="PF04367">
    <property type="entry name" value="DUF502"/>
    <property type="match status" value="1"/>
</dbReference>
<gene>
    <name evidence="2" type="ORF">AAW51_1498</name>
</gene>
<reference evidence="2 3" key="1">
    <citation type="submission" date="2015-05" db="EMBL/GenBank/DDBJ databases">
        <authorList>
            <person name="Tang B."/>
            <person name="Yu Y."/>
        </authorList>
    </citation>
    <scope>NUCLEOTIDE SEQUENCE [LARGE SCALE GENOMIC DNA]</scope>
    <source>
        <strain evidence="2 3">DSM 7029</strain>
    </source>
</reference>
<keyword evidence="3" id="KW-1185">Reference proteome</keyword>